<gene>
    <name evidence="1" type="ORF">H6G05_07260</name>
</gene>
<protein>
    <submittedName>
        <fullName evidence="1">Uncharacterized protein</fullName>
    </submittedName>
</protein>
<reference evidence="1 2" key="1">
    <citation type="journal article" date="2020" name="ISME J.">
        <title>Comparative genomics reveals insights into cyanobacterial evolution and habitat adaptation.</title>
        <authorList>
            <person name="Chen M.Y."/>
            <person name="Teng W.K."/>
            <person name="Zhao L."/>
            <person name="Hu C.X."/>
            <person name="Zhou Y.K."/>
            <person name="Han B.P."/>
            <person name="Song L.R."/>
            <person name="Shu W.S."/>
        </authorList>
    </citation>
    <scope>NUCLEOTIDE SEQUENCE [LARGE SCALE GENOMIC DNA]</scope>
    <source>
        <strain evidence="1 2">FACHB-1050</strain>
    </source>
</reference>
<accession>A0ABR8C7K5</accession>
<evidence type="ECO:0000313" key="1">
    <source>
        <dbReference type="EMBL" id="MBD2316644.1"/>
    </source>
</evidence>
<keyword evidence="2" id="KW-1185">Reference proteome</keyword>
<evidence type="ECO:0000313" key="2">
    <source>
        <dbReference type="Proteomes" id="UP000618445"/>
    </source>
</evidence>
<dbReference type="Proteomes" id="UP000618445">
    <property type="component" value="Unassembled WGS sequence"/>
</dbReference>
<sequence>MPVTRIRASSQSTKVVTLSSSSNATAINSDITDIGVITLTESTTFSISGTPFDQQILILKIKSASSLAIAFSSDFEAASSLTLPSATTGSNKIDAIVFRWSTAQSKWVFDGTTIGTIPTAADGSIEEVKLATAFRVKLYNKNYFKNPNFKVIQGTASGTLANSLALPTASLGYLGETEWIVAASGGTPAYTFSAANESVTFTGAASTTAIYLAQRLESRDVTTLANKLANITISAEISNSLLTSVTWEIFRATTTNDTHGTIASPTQTSLGSGTWTVTSTLTRYSATITLPALAARGLEVRLRVGAQTSGTWVVARLQLEEGSLATNFNCDDFGEELRKCQRHYQKQAPQGISPVATFSAGSSGTNAYIIGSGGSAVIAAIPLLVPMFTAPSMVFSDATGAIGVVTAFTSGSWFNGQGATLWASSDNSISLLSGTSTYIHCRYQASAHIP</sequence>
<dbReference type="EMBL" id="JACJQY010000008">
    <property type="protein sequence ID" value="MBD2316644.1"/>
    <property type="molecule type" value="Genomic_DNA"/>
</dbReference>
<dbReference type="RefSeq" id="WP_190577532.1">
    <property type="nucleotide sequence ID" value="NZ_CAWPQU010000078.1"/>
</dbReference>
<proteinExistence type="predicted"/>
<name>A0ABR8C7K5_9CYAN</name>
<comment type="caution">
    <text evidence="1">The sequence shown here is derived from an EMBL/GenBank/DDBJ whole genome shotgun (WGS) entry which is preliminary data.</text>
</comment>
<organism evidence="1 2">
    <name type="scientific">Phormidium tenue FACHB-1050</name>
    <dbReference type="NCBI Taxonomy" id="2692857"/>
    <lineage>
        <taxon>Bacteria</taxon>
        <taxon>Bacillati</taxon>
        <taxon>Cyanobacteriota</taxon>
        <taxon>Cyanophyceae</taxon>
        <taxon>Oscillatoriophycideae</taxon>
        <taxon>Oscillatoriales</taxon>
        <taxon>Oscillatoriaceae</taxon>
        <taxon>Phormidium</taxon>
    </lineage>
</organism>